<evidence type="ECO:0000259" key="1">
    <source>
        <dbReference type="Pfam" id="PF13902"/>
    </source>
</evidence>
<organism evidence="2 3">
    <name type="scientific">Limulus polyphemus</name>
    <name type="common">Atlantic horseshoe crab</name>
    <dbReference type="NCBI Taxonomy" id="6850"/>
    <lineage>
        <taxon>Eukaryota</taxon>
        <taxon>Metazoa</taxon>
        <taxon>Ecdysozoa</taxon>
        <taxon>Arthropoda</taxon>
        <taxon>Chelicerata</taxon>
        <taxon>Merostomata</taxon>
        <taxon>Xiphosura</taxon>
        <taxon>Limulidae</taxon>
        <taxon>Limulus</taxon>
    </lineage>
</organism>
<feature type="domain" description="R3H-associated N-terminal" evidence="1">
    <location>
        <begin position="57"/>
        <end position="171"/>
    </location>
</feature>
<accession>A0ABM1C0I5</accession>
<dbReference type="PANTHER" id="PTHR32019:SF2">
    <property type="entry name" value="R3H DOMAIN-CONTAINING PROTEIN 4"/>
    <property type="match status" value="1"/>
</dbReference>
<dbReference type="GeneID" id="106475977"/>
<evidence type="ECO:0000313" key="3">
    <source>
        <dbReference type="RefSeq" id="XP_013792107.2"/>
    </source>
</evidence>
<sequence>MGVIHNFNFLTDSPVALAELELEDHLDEVPEEQVHRRQRKIKHRNPVRPEVSGIRVRNGKRFKRGETTGFLKTVDDEDVEEVTIYDFIPKTVSAFTLLLKEREKMKAWNNFINRSDEDQWKILNNIDDQHDWIVHDGDEDSVDDDRRNHPAFSAEESYGKIDWELRNTLKKRHVPVVIMKVVFVGPKYVTST</sequence>
<dbReference type="Proteomes" id="UP000694941">
    <property type="component" value="Unplaced"/>
</dbReference>
<dbReference type="InterPro" id="IPR025952">
    <property type="entry name" value="R3H-assoc_dom"/>
</dbReference>
<proteinExistence type="predicted"/>
<dbReference type="Pfam" id="PF13902">
    <property type="entry name" value="R3H-assoc"/>
    <property type="match status" value="1"/>
</dbReference>
<name>A0ABM1C0I5_LIMPO</name>
<dbReference type="PANTHER" id="PTHR32019">
    <property type="entry name" value="R3H DOMAIN-CONTAINING PROTEIN 4"/>
    <property type="match status" value="1"/>
</dbReference>
<keyword evidence="2" id="KW-1185">Reference proteome</keyword>
<dbReference type="InterPro" id="IPR039629">
    <property type="entry name" value="R3HDM4"/>
</dbReference>
<evidence type="ECO:0000313" key="2">
    <source>
        <dbReference type="Proteomes" id="UP000694941"/>
    </source>
</evidence>
<reference evidence="3" key="1">
    <citation type="submission" date="2025-08" db="UniProtKB">
        <authorList>
            <consortium name="RefSeq"/>
        </authorList>
    </citation>
    <scope>IDENTIFICATION</scope>
    <source>
        <tissue evidence="3">Muscle</tissue>
    </source>
</reference>
<protein>
    <submittedName>
        <fullName evidence="3">Uncharacterized protein LOC106475977</fullName>
    </submittedName>
</protein>
<gene>
    <name evidence="3" type="primary">LOC106475977</name>
</gene>
<dbReference type="RefSeq" id="XP_013792107.2">
    <property type="nucleotide sequence ID" value="XM_013936653.2"/>
</dbReference>